<dbReference type="Pfam" id="PF01326">
    <property type="entry name" value="PPDK_N"/>
    <property type="match status" value="1"/>
</dbReference>
<dbReference type="InterPro" id="IPR013815">
    <property type="entry name" value="ATP_grasp_subdomain_1"/>
</dbReference>
<dbReference type="SUPFAM" id="SSF56059">
    <property type="entry name" value="Glutathione synthetase ATP-binding domain-like"/>
    <property type="match status" value="1"/>
</dbReference>
<dbReference type="PANTHER" id="PTHR22931:SF9">
    <property type="entry name" value="PYRUVATE, PHOSPHATE DIKINASE 1, CHLOROPLASTIC"/>
    <property type="match status" value="1"/>
</dbReference>
<keyword evidence="3" id="KW-0808">Transferase</keyword>
<dbReference type="GO" id="GO:0016301">
    <property type="term" value="F:kinase activity"/>
    <property type="evidence" value="ECO:0007669"/>
    <property type="project" value="UniProtKB-KW"/>
</dbReference>
<comment type="caution">
    <text evidence="3">The sequence shown here is derived from an EMBL/GenBank/DDBJ whole genome shotgun (WGS) entry which is preliminary data.</text>
</comment>
<feature type="domain" description="PEP-utilising enzyme mobile" evidence="1">
    <location>
        <begin position="390"/>
        <end position="459"/>
    </location>
</feature>
<keyword evidence="3" id="KW-0418">Kinase</keyword>
<dbReference type="GO" id="GO:0050242">
    <property type="term" value="F:pyruvate, phosphate dikinase activity"/>
    <property type="evidence" value="ECO:0007669"/>
    <property type="project" value="InterPro"/>
</dbReference>
<evidence type="ECO:0000313" key="4">
    <source>
        <dbReference type="Proteomes" id="UP000094053"/>
    </source>
</evidence>
<keyword evidence="4" id="KW-1185">Reference proteome</keyword>
<dbReference type="Gene3D" id="3.30.470.20">
    <property type="entry name" value="ATP-grasp fold, B domain"/>
    <property type="match status" value="1"/>
</dbReference>
<dbReference type="RefSeq" id="WP_069412441.1">
    <property type="nucleotide sequence ID" value="NZ_JACKUL010000008.1"/>
</dbReference>
<dbReference type="Pfam" id="PF00391">
    <property type="entry name" value="PEP-utilizers"/>
    <property type="match status" value="1"/>
</dbReference>
<proteinExistence type="predicted"/>
<protein>
    <submittedName>
        <fullName evidence="3">Pyruvate, phosphate dikinase</fullName>
    </submittedName>
</protein>
<dbReference type="Gene3D" id="3.50.30.10">
    <property type="entry name" value="Phosphohistidine domain"/>
    <property type="match status" value="1"/>
</dbReference>
<evidence type="ECO:0000313" key="3">
    <source>
        <dbReference type="EMBL" id="ODQ91418.1"/>
    </source>
</evidence>
<reference evidence="4" key="1">
    <citation type="submission" date="2016-09" db="EMBL/GenBank/DDBJ databases">
        <authorList>
            <person name="Greninger A.L."/>
            <person name="Jerome K.R."/>
            <person name="Mcnair B."/>
            <person name="Wallis C."/>
            <person name="Fang F."/>
        </authorList>
    </citation>
    <scope>NUCLEOTIDE SEQUENCE [LARGE SCALE GENOMIC DNA]</scope>
    <source>
        <strain evidence="4">M6</strain>
    </source>
</reference>
<name>A0A1E3RNG9_MYCFV</name>
<dbReference type="GO" id="GO:0005524">
    <property type="term" value="F:ATP binding"/>
    <property type="evidence" value="ECO:0007669"/>
    <property type="project" value="InterPro"/>
</dbReference>
<dbReference type="OrthoDB" id="9765468at2"/>
<dbReference type="Gene3D" id="1.10.189.10">
    <property type="entry name" value="Pyruvate Phosphate Dikinase, domain 2"/>
    <property type="match status" value="1"/>
</dbReference>
<dbReference type="InterPro" id="IPR008279">
    <property type="entry name" value="PEP-util_enz_mobile_dom"/>
</dbReference>
<organism evidence="3 4">
    <name type="scientific">Mycolicibacterium flavescens</name>
    <name type="common">Mycobacterium flavescens</name>
    <dbReference type="NCBI Taxonomy" id="1776"/>
    <lineage>
        <taxon>Bacteria</taxon>
        <taxon>Bacillati</taxon>
        <taxon>Actinomycetota</taxon>
        <taxon>Actinomycetes</taxon>
        <taxon>Mycobacteriales</taxon>
        <taxon>Mycobacteriaceae</taxon>
        <taxon>Mycolicibacterium</taxon>
    </lineage>
</organism>
<dbReference type="STRING" id="1776.BHQ18_04755"/>
<dbReference type="PANTHER" id="PTHR22931">
    <property type="entry name" value="PHOSPHOENOLPYRUVATE DIKINASE-RELATED"/>
    <property type="match status" value="1"/>
</dbReference>
<dbReference type="AlphaFoldDB" id="A0A1E3RNG9"/>
<feature type="domain" description="Pyruvate phosphate dikinase AMP/ATP-binding" evidence="2">
    <location>
        <begin position="77"/>
        <end position="254"/>
    </location>
</feature>
<dbReference type="SUPFAM" id="SSF52009">
    <property type="entry name" value="Phosphohistidine domain"/>
    <property type="match status" value="1"/>
</dbReference>
<dbReference type="InterPro" id="IPR002192">
    <property type="entry name" value="PPDK_AMP/ATP-bd"/>
</dbReference>
<dbReference type="Gene3D" id="3.30.1490.20">
    <property type="entry name" value="ATP-grasp fold, A domain"/>
    <property type="match status" value="1"/>
</dbReference>
<dbReference type="NCBIfam" id="NF004531">
    <property type="entry name" value="PRK05878.1"/>
    <property type="match status" value="1"/>
</dbReference>
<dbReference type="InterPro" id="IPR010121">
    <property type="entry name" value="Pyruvate_phosphate_dikinase"/>
</dbReference>
<sequence>MTGVSGVDAEPPLGRDSVVALDGGSLLSRQALGNKGFGINLMRSAGLAVPPAFCLTTELCAQWLDGAEDVLDRVWPDVLQSLRWLERQTSRTFGHGPRPLLLSVRSGASQSMPGMLDTVLDLGINDAVHEALTTHVSAGFAADTRARFEAMYRRIVLADTSAAVPTDPLLQLRLAIEAVFRSWTSPRAQAYRAHHGLDAAGGTAVVVQAMVFGNLHHDSGTGVLFSRNPATGADEPMGEWLPGAQGEDVVSGTFDCLPLSALRTAQPRVFDELMAAAAELERLGRDVQDIEFTIEEGRLWLLQTRTAKRSPQAAVRLALKFREAGLIDDAEVLRRVTPDHVRALLSPSIQPENRLTATLLTTGLPASPGVASGTAYHDVDAALDAADRDEDVILVRTSTSPDDIAGMISARAVVTEIGGATSHAAVVSRELGLPAVVGCGAGVVAALDGRKITVDGAAGKVYDGEIELTAWSEQDSPDLIELAAIAHRLSPIRVHATGAHPVLADVSEATVRDAVSAGLTDVVCDTPLIATLTAVRLSERSEDG</sequence>
<dbReference type="InterPro" id="IPR036637">
    <property type="entry name" value="Phosphohistidine_dom_sf"/>
</dbReference>
<evidence type="ECO:0000259" key="2">
    <source>
        <dbReference type="Pfam" id="PF01326"/>
    </source>
</evidence>
<accession>A0A1E3RNG9</accession>
<keyword evidence="3" id="KW-0670">Pyruvate</keyword>
<dbReference type="Proteomes" id="UP000094053">
    <property type="component" value="Unassembled WGS sequence"/>
</dbReference>
<dbReference type="PROSITE" id="PS00370">
    <property type="entry name" value="PEP_ENZYMES_PHOS_SITE"/>
    <property type="match status" value="1"/>
</dbReference>
<dbReference type="EMBL" id="MIHA01000003">
    <property type="protein sequence ID" value="ODQ91418.1"/>
    <property type="molecule type" value="Genomic_DNA"/>
</dbReference>
<dbReference type="InterPro" id="IPR018274">
    <property type="entry name" value="PEP_util_AS"/>
</dbReference>
<gene>
    <name evidence="3" type="ORF">BHQ18_04755</name>
</gene>
<evidence type="ECO:0000259" key="1">
    <source>
        <dbReference type="Pfam" id="PF00391"/>
    </source>
</evidence>